<dbReference type="SUPFAM" id="SSF55073">
    <property type="entry name" value="Nucleotide cyclase"/>
    <property type="match status" value="1"/>
</dbReference>
<dbReference type="SUPFAM" id="SSF141868">
    <property type="entry name" value="EAL domain-like"/>
    <property type="match status" value="1"/>
</dbReference>
<keyword evidence="4" id="KW-1185">Reference proteome</keyword>
<dbReference type="SMART" id="SM00052">
    <property type="entry name" value="EAL"/>
    <property type="match status" value="1"/>
</dbReference>
<dbReference type="InterPro" id="IPR013655">
    <property type="entry name" value="PAS_fold_3"/>
</dbReference>
<reference evidence="3 4" key="1">
    <citation type="journal article" date="2015" name="Antonie Van Leeuwenhoek">
        <title>Lampropedia puyangensis sp. nov., isolated from symptomatic bark of Populus ? euramericana canker and emended description of Lampropedia hyalina (Ehrenberg 1832) Lee et al. 2004.</title>
        <authorList>
            <person name="Li Y."/>
            <person name="Wang T."/>
            <person name="Piao C.G."/>
            <person name="Wang L.F."/>
            <person name="Tian G.Z."/>
            <person name="Zhu T.H."/>
            <person name="Guo M.W."/>
        </authorList>
    </citation>
    <scope>NUCLEOTIDE SEQUENCE [LARGE SCALE GENOMIC DNA]</scope>
    <source>
        <strain evidence="3 4">2-bin</strain>
    </source>
</reference>
<dbReference type="Gene3D" id="3.30.450.20">
    <property type="entry name" value="PAS domain"/>
    <property type="match status" value="1"/>
</dbReference>
<dbReference type="EMBL" id="STFG01000011">
    <property type="protein sequence ID" value="THU00279.1"/>
    <property type="molecule type" value="Genomic_DNA"/>
</dbReference>
<dbReference type="SUPFAM" id="SSF55785">
    <property type="entry name" value="PYP-like sensor domain (PAS domain)"/>
    <property type="match status" value="1"/>
</dbReference>
<accession>A0A4S8F082</accession>
<dbReference type="PANTHER" id="PTHR44757:SF2">
    <property type="entry name" value="BIOFILM ARCHITECTURE MAINTENANCE PROTEIN MBAA"/>
    <property type="match status" value="1"/>
</dbReference>
<evidence type="ECO:0000259" key="1">
    <source>
        <dbReference type="PROSITE" id="PS50883"/>
    </source>
</evidence>
<dbReference type="NCBIfam" id="TIGR00254">
    <property type="entry name" value="GGDEF"/>
    <property type="match status" value="1"/>
</dbReference>
<dbReference type="Pfam" id="PF08447">
    <property type="entry name" value="PAS_3"/>
    <property type="match status" value="1"/>
</dbReference>
<name>A0A4S8F082_9BURK</name>
<organism evidence="3 4">
    <name type="scientific">Lampropedia puyangensis</name>
    <dbReference type="NCBI Taxonomy" id="1330072"/>
    <lineage>
        <taxon>Bacteria</taxon>
        <taxon>Pseudomonadati</taxon>
        <taxon>Pseudomonadota</taxon>
        <taxon>Betaproteobacteria</taxon>
        <taxon>Burkholderiales</taxon>
        <taxon>Comamonadaceae</taxon>
        <taxon>Lampropedia</taxon>
    </lineage>
</organism>
<dbReference type="SMART" id="SM00267">
    <property type="entry name" value="GGDEF"/>
    <property type="match status" value="1"/>
</dbReference>
<dbReference type="InterPro" id="IPR043128">
    <property type="entry name" value="Rev_trsase/Diguanyl_cyclase"/>
</dbReference>
<dbReference type="PANTHER" id="PTHR44757">
    <property type="entry name" value="DIGUANYLATE CYCLASE DGCP"/>
    <property type="match status" value="1"/>
</dbReference>
<sequence>MNKRSYSLQTHLLALLAVALLPVLLVGAVATALGSRQLHESALQQLQDNASALTELVDQRFVSYAQILRLMSRDRSAAMVGNAAVSHADLTLVDLRKPEQRMILPSAFLEKLDAGQDIAVSDLITSRAPGPLHVAIGLASDASDGAASFAMMVPSTDIIDFAKISMLEAPKASLIAVVDSQGRIVARSRDQAQWLGQEAPDWGTLQVIDADYGIFSASSAEGRSVKMAFKRLKVATGWALIVGEDEDVLNASWRVPLRGMLLGALVTAIVSLLLARWASRRILLSLKTVQGSSRAVVADSEAPRAQDQQSGATIREFDELSDNWLQAQGLLKDQAYQAKALATRLQRNEARHRAVAEVGALVFWQASPNWEIKQLTGWRELTGQSEAQALGGGWQSRVHPRDLTTMEANWPEGDDVDLEFRVLDVHERWHWVRARGARIGDSYSGEAEWAGVLEDVDARMRAQARIGYLAKYDPLTGLANRSYFHDVLAAALSREEPRWAAVLCMGLDRFIQINDTLGHSVGDELLQRVTARLMGLLPQDGLLARFGGDEFALLFKTAMPLIDSQQLGEQILTAFQEPFLIHDNSINVNLSIGIALSQSVTDSAEQLMRHADMALHRAKADGRGRLRFFERAMDQQIQHRREMEVDLRKGIEKAQFHLVYQPVVNLSSLQLVGFEALLRWQHPYMGMLDPGRFLPIAEDIGLMEPLGAWVLKQACLDACCWPDASLSVAVNVAASQLHGALLPMVAGVLAQTHLTPHRLELEVTENALMAHIESAAKGLLELKSQGVAIVLDDFGTGYTSLSHLRAFPFDKVKIDKAFVQDLSSAAHEYDGAAIIAAIGLLCKRLGIVAVAEGVETIQQMNQVLGYECQQAQGFLFGRPLRQEEVCQLIVDWPAIRQRIALLQTPQNLH</sequence>
<dbReference type="PROSITE" id="PS50887">
    <property type="entry name" value="GGDEF"/>
    <property type="match status" value="1"/>
</dbReference>
<dbReference type="CDD" id="cd01948">
    <property type="entry name" value="EAL"/>
    <property type="match status" value="1"/>
</dbReference>
<dbReference type="CDD" id="cd18774">
    <property type="entry name" value="PDC2_HK_sensor"/>
    <property type="match status" value="1"/>
</dbReference>
<dbReference type="InterPro" id="IPR001633">
    <property type="entry name" value="EAL_dom"/>
</dbReference>
<feature type="domain" description="EAL" evidence="1">
    <location>
        <begin position="640"/>
        <end position="893"/>
    </location>
</feature>
<feature type="domain" description="GGDEF" evidence="2">
    <location>
        <begin position="498"/>
        <end position="631"/>
    </location>
</feature>
<dbReference type="Gene3D" id="3.20.20.450">
    <property type="entry name" value="EAL domain"/>
    <property type="match status" value="1"/>
</dbReference>
<dbReference type="InterPro" id="IPR035965">
    <property type="entry name" value="PAS-like_dom_sf"/>
</dbReference>
<dbReference type="InterPro" id="IPR000014">
    <property type="entry name" value="PAS"/>
</dbReference>
<dbReference type="CDD" id="cd01949">
    <property type="entry name" value="GGDEF"/>
    <property type="match status" value="1"/>
</dbReference>
<gene>
    <name evidence="3" type="ORF">E9531_10965</name>
</gene>
<dbReference type="RefSeq" id="WP_136573803.1">
    <property type="nucleotide sequence ID" value="NZ_STFG01000011.1"/>
</dbReference>
<proteinExistence type="predicted"/>
<dbReference type="Pfam" id="PF00563">
    <property type="entry name" value="EAL"/>
    <property type="match status" value="1"/>
</dbReference>
<evidence type="ECO:0000259" key="2">
    <source>
        <dbReference type="PROSITE" id="PS50887"/>
    </source>
</evidence>
<dbReference type="AlphaFoldDB" id="A0A4S8F082"/>
<evidence type="ECO:0000313" key="4">
    <source>
        <dbReference type="Proteomes" id="UP000308917"/>
    </source>
</evidence>
<dbReference type="InterPro" id="IPR052155">
    <property type="entry name" value="Biofilm_reg_signaling"/>
</dbReference>
<dbReference type="CDD" id="cd00130">
    <property type="entry name" value="PAS"/>
    <property type="match status" value="1"/>
</dbReference>
<comment type="caution">
    <text evidence="3">The sequence shown here is derived from an EMBL/GenBank/DDBJ whole genome shotgun (WGS) entry which is preliminary data.</text>
</comment>
<dbReference type="Proteomes" id="UP000308917">
    <property type="component" value="Unassembled WGS sequence"/>
</dbReference>
<dbReference type="Pfam" id="PF00990">
    <property type="entry name" value="GGDEF"/>
    <property type="match status" value="1"/>
</dbReference>
<dbReference type="InterPro" id="IPR000160">
    <property type="entry name" value="GGDEF_dom"/>
</dbReference>
<dbReference type="InterPro" id="IPR035919">
    <property type="entry name" value="EAL_sf"/>
</dbReference>
<protein>
    <submittedName>
        <fullName evidence="3">EAL domain-containing protein</fullName>
    </submittedName>
</protein>
<dbReference type="Gene3D" id="3.30.70.270">
    <property type="match status" value="1"/>
</dbReference>
<evidence type="ECO:0000313" key="3">
    <source>
        <dbReference type="EMBL" id="THU00279.1"/>
    </source>
</evidence>
<dbReference type="OrthoDB" id="9813903at2"/>
<dbReference type="PROSITE" id="PS50883">
    <property type="entry name" value="EAL"/>
    <property type="match status" value="1"/>
</dbReference>
<dbReference type="InterPro" id="IPR029787">
    <property type="entry name" value="Nucleotide_cyclase"/>
</dbReference>